<dbReference type="GeneID" id="106478023"/>
<evidence type="ECO:0000256" key="3">
    <source>
        <dbReference type="ARBA" id="ARBA00022695"/>
    </source>
</evidence>
<reference evidence="10" key="1">
    <citation type="submission" date="2025-08" db="UniProtKB">
        <authorList>
            <consortium name="RefSeq"/>
        </authorList>
    </citation>
    <scope>IDENTIFICATION</scope>
    <source>
        <tissue evidence="10">Muscle</tissue>
    </source>
</reference>
<keyword evidence="9" id="KW-1185">Reference proteome</keyword>
<dbReference type="PROSITE" id="PS51059">
    <property type="entry name" value="PARP_CATALYTIC"/>
    <property type="match status" value="1"/>
</dbReference>
<dbReference type="Pfam" id="PF18084">
    <property type="entry name" value="ARTD15_N"/>
    <property type="match status" value="1"/>
</dbReference>
<evidence type="ECO:0000256" key="7">
    <source>
        <dbReference type="SAM" id="Phobius"/>
    </source>
</evidence>
<name>A0ABM1S0U1_LIMPO</name>
<organism evidence="9 10">
    <name type="scientific">Limulus polyphemus</name>
    <name type="common">Atlantic horseshoe crab</name>
    <dbReference type="NCBI Taxonomy" id="6850"/>
    <lineage>
        <taxon>Eukaryota</taxon>
        <taxon>Metazoa</taxon>
        <taxon>Ecdysozoa</taxon>
        <taxon>Arthropoda</taxon>
        <taxon>Chelicerata</taxon>
        <taxon>Merostomata</taxon>
        <taxon>Xiphosura</taxon>
        <taxon>Limulidae</taxon>
        <taxon>Limulus</taxon>
    </lineage>
</organism>
<dbReference type="EC" id="2.4.2.-" evidence="6"/>
<keyword evidence="7" id="KW-0812">Transmembrane</keyword>
<dbReference type="InterPro" id="IPR051838">
    <property type="entry name" value="ARTD_PARP"/>
</dbReference>
<dbReference type="SUPFAM" id="SSF56399">
    <property type="entry name" value="ADP-ribosylation"/>
    <property type="match status" value="1"/>
</dbReference>
<feature type="transmembrane region" description="Helical" evidence="7">
    <location>
        <begin position="300"/>
        <end position="318"/>
    </location>
</feature>
<evidence type="ECO:0000256" key="5">
    <source>
        <dbReference type="ARBA" id="ARBA00024347"/>
    </source>
</evidence>
<keyword evidence="7" id="KW-0472">Membrane</keyword>
<evidence type="ECO:0000256" key="6">
    <source>
        <dbReference type="RuleBase" id="RU362114"/>
    </source>
</evidence>
<proteinExistence type="inferred from homology"/>
<keyword evidence="7" id="KW-1133">Transmembrane helix</keyword>
<evidence type="ECO:0000313" key="9">
    <source>
        <dbReference type="Proteomes" id="UP000694941"/>
    </source>
</evidence>
<keyword evidence="1 6" id="KW-0328">Glycosyltransferase</keyword>
<dbReference type="InterPro" id="IPR012317">
    <property type="entry name" value="Poly(ADP-ribose)pol_cat_dom"/>
</dbReference>
<dbReference type="Pfam" id="PF00644">
    <property type="entry name" value="PARP"/>
    <property type="match status" value="1"/>
</dbReference>
<dbReference type="InterPro" id="IPR041400">
    <property type="entry name" value="PARP16_N"/>
</dbReference>
<evidence type="ECO:0000256" key="4">
    <source>
        <dbReference type="ARBA" id="ARBA00023027"/>
    </source>
</evidence>
<evidence type="ECO:0000259" key="8">
    <source>
        <dbReference type="PROSITE" id="PS51059"/>
    </source>
</evidence>
<keyword evidence="4 6" id="KW-0520">NAD</keyword>
<protein>
    <recommendedName>
        <fullName evidence="6">Poly [ADP-ribose] polymerase</fullName>
        <shortName evidence="6">PARP</shortName>
        <ecNumber evidence="6">2.4.2.-</ecNumber>
    </recommendedName>
</protein>
<dbReference type="Gene3D" id="3.90.228.10">
    <property type="match status" value="1"/>
</dbReference>
<feature type="domain" description="PARP catalytic" evidence="8">
    <location>
        <begin position="94"/>
        <end position="286"/>
    </location>
</feature>
<evidence type="ECO:0000256" key="2">
    <source>
        <dbReference type="ARBA" id="ARBA00022679"/>
    </source>
</evidence>
<comment type="similarity">
    <text evidence="5">Belongs to the ARTD/PARP family.</text>
</comment>
<keyword evidence="3" id="KW-0548">Nucleotidyltransferase</keyword>
<dbReference type="PANTHER" id="PTHR21328">
    <property type="entry name" value="POLY ADP-RIBOSE POLYMERASE FAMILY, MEMBER PARP"/>
    <property type="match status" value="1"/>
</dbReference>
<evidence type="ECO:0000313" key="10">
    <source>
        <dbReference type="RefSeq" id="XP_022237246.1"/>
    </source>
</evidence>
<evidence type="ECO:0000256" key="1">
    <source>
        <dbReference type="ARBA" id="ARBA00022676"/>
    </source>
</evidence>
<sequence>MIDKCMFSESKYRVLEQLQSDPLASDLLWSLFCAAVESYRHDSILRPFPSAFLDERTREKDVEHLRTVVSSIPSFQELIVNDNIQKTLPSESWDLLHWVLQTSSFRLCSVNSTDKFQNIKQLTHQVMSASAPTHVYEVCPTGSREQKFQKAKGEWKSLYAYHGSRIDNFFSILHNGLVSNLNKTSLFGTGTYLSSELTVALHYSPVGWSWKKSLHGSQISCVAVCEMIDHPDLKCQTKGGKSSSRSYSSDSLAGKVPEKYYLVQNDDLVRVRYLLVYTESPVKRKTCVNHPRSWWHQHKFFIMMMIYGVALLAIGLATSKQFHRFLQKLFL</sequence>
<keyword evidence="2 6" id="KW-0808">Transferase</keyword>
<accession>A0ABM1S0U1</accession>
<dbReference type="RefSeq" id="XP_022237246.1">
    <property type="nucleotide sequence ID" value="XM_022381538.1"/>
</dbReference>
<dbReference type="Proteomes" id="UP000694941">
    <property type="component" value="Unplaced"/>
</dbReference>
<gene>
    <name evidence="10" type="primary">LOC106478023</name>
</gene>